<dbReference type="RefSeq" id="WP_066954730.1">
    <property type="nucleotide sequence ID" value="NZ_BCNX01000004.1"/>
</dbReference>
<dbReference type="EC" id="5.4.2.12" evidence="5"/>
<dbReference type="GO" id="GO:0046872">
    <property type="term" value="F:metal ion binding"/>
    <property type="evidence" value="ECO:0007669"/>
    <property type="project" value="InterPro"/>
</dbReference>
<keyword evidence="7" id="KW-0413">Isomerase</keyword>
<dbReference type="GO" id="GO:0006096">
    <property type="term" value="P:glycolytic process"/>
    <property type="evidence" value="ECO:0007669"/>
    <property type="project" value="UniProtKB-UniPathway"/>
</dbReference>
<dbReference type="Gene3D" id="3.40.720.10">
    <property type="entry name" value="Alkaline Phosphatase, subunit A"/>
    <property type="match status" value="2"/>
</dbReference>
<dbReference type="PIRSF" id="PIRSF006392">
    <property type="entry name" value="IPGAM_arch"/>
    <property type="match status" value="1"/>
</dbReference>
<dbReference type="PANTHER" id="PTHR31209:SF4">
    <property type="entry name" value="2,3-BISPHOSPHOGLYCERATE-INDEPENDENT PHOSPHOGLYCERATE MUTASE"/>
    <property type="match status" value="1"/>
</dbReference>
<comment type="catalytic activity">
    <reaction evidence="1">
        <text>(2R)-2-phosphoglycerate = (2R)-3-phosphoglycerate</text>
        <dbReference type="Rhea" id="RHEA:15901"/>
        <dbReference type="ChEBI" id="CHEBI:58272"/>
        <dbReference type="ChEBI" id="CHEBI:58289"/>
        <dbReference type="EC" id="5.4.2.12"/>
    </reaction>
</comment>
<dbReference type="UniPathway" id="UPA00109">
    <property type="reaction ID" value="UER00186"/>
</dbReference>
<keyword evidence="6" id="KW-0324">Glycolysis</keyword>
<proteinExistence type="inferred from homology"/>
<dbReference type="OrthoDB" id="52918at2157"/>
<comment type="similarity">
    <text evidence="4">Belongs to the BPG-independent phosphoglycerate mutase family. A-PGAM subfamily.</text>
</comment>
<dbReference type="CDD" id="cd16011">
    <property type="entry name" value="iPGM_like"/>
    <property type="match status" value="1"/>
</dbReference>
<evidence type="ECO:0000259" key="8">
    <source>
        <dbReference type="Pfam" id="PF01676"/>
    </source>
</evidence>
<dbReference type="AlphaFoldDB" id="A0A1G8Y9P0"/>
<keyword evidence="10" id="KW-1185">Reference proteome</keyword>
<evidence type="ECO:0000256" key="6">
    <source>
        <dbReference type="ARBA" id="ARBA00023152"/>
    </source>
</evidence>
<evidence type="ECO:0000256" key="7">
    <source>
        <dbReference type="ARBA" id="ARBA00023235"/>
    </source>
</evidence>
<evidence type="ECO:0000313" key="10">
    <source>
        <dbReference type="Proteomes" id="UP000326500"/>
    </source>
</evidence>
<evidence type="ECO:0000256" key="5">
    <source>
        <dbReference type="ARBA" id="ARBA00012026"/>
    </source>
</evidence>
<accession>A0A1G8Y9P0</accession>
<gene>
    <name evidence="9" type="ORF">SAMN04488571_102270</name>
</gene>
<evidence type="ECO:0000256" key="3">
    <source>
        <dbReference type="ARBA" id="ARBA00004798"/>
    </source>
</evidence>
<dbReference type="NCBIfam" id="TIGR00306">
    <property type="entry name" value="apgM"/>
    <property type="match status" value="1"/>
</dbReference>
<sequence>MKYIVILGDGMADEPLAELGGKTPLEYADTPNMDRIAREGRSGMLRTVPDEFEPGSDVANLSILGYDPRISYTARGPLEAASMGIELENGEMAYRCNLVTILDGMMVDFNAGHISSAEGAELLRDLDAQLEGVRVYPGVGYRNLMVVPGACGSVTTAPHDIVGRSIEDYLPRGGDADILLDCMERSRAIFADHPVNLRRLREGKAPATEIWPWSGGRRPSLTPFHEKYGLTGGMISAVDLLCGIAHLAGMEVIHVPGATGFLDTDYEAKARYAVDALDRLDFVYMHVEAPDEAGHMGSVEEKVRAIERLDEAIGIILDRPDTTVAVLPDHPTPIRYKTHTRDPVPFAVLGKGRDEVSRFSENEAREGSFGLMQATDFLTRLFSK</sequence>
<comment type="function">
    <text evidence="2">Catalyzes the interconversion of 2-phosphoglycerate and 3-phosphoglycerate.</text>
</comment>
<feature type="domain" description="Metalloenzyme" evidence="8">
    <location>
        <begin position="1"/>
        <end position="376"/>
    </location>
</feature>
<dbReference type="Pfam" id="PF10143">
    <property type="entry name" value="PhosphMutase"/>
    <property type="match status" value="1"/>
</dbReference>
<dbReference type="EMBL" id="FNFT01000002">
    <property type="protein sequence ID" value="SDJ98935.1"/>
    <property type="molecule type" value="Genomic_DNA"/>
</dbReference>
<dbReference type="InterPro" id="IPR006124">
    <property type="entry name" value="Metalloenzyme"/>
</dbReference>
<evidence type="ECO:0000256" key="2">
    <source>
        <dbReference type="ARBA" id="ARBA00002315"/>
    </source>
</evidence>
<dbReference type="NCBIfam" id="NF003242">
    <property type="entry name" value="PRK04200.1"/>
    <property type="match status" value="1"/>
</dbReference>
<dbReference type="STRING" id="2200.GCA_001571405_00388"/>
<protein>
    <recommendedName>
        <fullName evidence="5">phosphoglycerate mutase (2,3-diphosphoglycerate-independent)</fullName>
        <ecNumber evidence="5">5.4.2.12</ecNumber>
    </recommendedName>
</protein>
<dbReference type="GO" id="GO:0004619">
    <property type="term" value="F:phosphoglycerate mutase activity"/>
    <property type="evidence" value="ECO:0007669"/>
    <property type="project" value="UniProtKB-EC"/>
</dbReference>
<dbReference type="Pfam" id="PF01676">
    <property type="entry name" value="Metalloenzyme"/>
    <property type="match status" value="1"/>
</dbReference>
<dbReference type="InterPro" id="IPR023665">
    <property type="entry name" value="ApgAM_prokaryotes"/>
</dbReference>
<evidence type="ECO:0000313" key="9">
    <source>
        <dbReference type="EMBL" id="SDJ98935.1"/>
    </source>
</evidence>
<dbReference type="InterPro" id="IPR004456">
    <property type="entry name" value="Pglycerate_mutase_ApgM"/>
</dbReference>
<dbReference type="NCBIfam" id="TIGR02535">
    <property type="entry name" value="hyp_Hser_kinase"/>
    <property type="match status" value="1"/>
</dbReference>
<evidence type="ECO:0000256" key="1">
    <source>
        <dbReference type="ARBA" id="ARBA00000370"/>
    </source>
</evidence>
<dbReference type="Proteomes" id="UP000326500">
    <property type="component" value="Unassembled WGS sequence"/>
</dbReference>
<comment type="pathway">
    <text evidence="3">Carbohydrate degradation; glycolysis; pyruvate from D-glyceraldehyde 3-phosphate: step 3/5.</text>
</comment>
<evidence type="ECO:0000256" key="4">
    <source>
        <dbReference type="ARBA" id="ARBA00005524"/>
    </source>
</evidence>
<dbReference type="PANTHER" id="PTHR31209">
    <property type="entry name" value="COFACTOR-INDEPENDENT PHOSPHOGLYCERATE MUTASE"/>
    <property type="match status" value="1"/>
</dbReference>
<reference evidence="9 10" key="1">
    <citation type="submission" date="2016-10" db="EMBL/GenBank/DDBJ databases">
        <authorList>
            <person name="Varghese N."/>
            <person name="Submissions S."/>
        </authorList>
    </citation>
    <scope>NUCLEOTIDE SEQUENCE [LARGE SCALE GENOMIC DNA]</scope>
    <source>
        <strain evidence="9 10">DSM 2373</strain>
    </source>
</reference>
<dbReference type="SUPFAM" id="SSF53649">
    <property type="entry name" value="Alkaline phosphatase-like"/>
    <property type="match status" value="1"/>
</dbReference>
<name>A0A1G8Y9P0_9EURY</name>
<organism evidence="9 10">
    <name type="scientific">Methanoculleus thermophilus</name>
    <dbReference type="NCBI Taxonomy" id="2200"/>
    <lineage>
        <taxon>Archaea</taxon>
        <taxon>Methanobacteriati</taxon>
        <taxon>Methanobacteriota</taxon>
        <taxon>Stenosarchaea group</taxon>
        <taxon>Methanomicrobia</taxon>
        <taxon>Methanomicrobiales</taxon>
        <taxon>Methanomicrobiaceae</taxon>
        <taxon>Methanoculleus</taxon>
    </lineage>
</organism>
<dbReference type="InterPro" id="IPR017850">
    <property type="entry name" value="Alkaline_phosphatase_core_sf"/>
</dbReference>